<name>A0A381Z362_9ZZZZ</name>
<dbReference type="InterPro" id="IPR008979">
    <property type="entry name" value="Galactose-bd-like_sf"/>
</dbReference>
<dbReference type="InterPro" id="IPR005674">
    <property type="entry name" value="CocE/Ser_esterase"/>
</dbReference>
<dbReference type="EMBL" id="UINC01019781">
    <property type="protein sequence ID" value="SVA83705.1"/>
    <property type="molecule type" value="Genomic_DNA"/>
</dbReference>
<evidence type="ECO:0000259" key="2">
    <source>
        <dbReference type="SMART" id="SM00939"/>
    </source>
</evidence>
<proteinExistence type="predicted"/>
<dbReference type="Pfam" id="PF08530">
    <property type="entry name" value="PepX_C"/>
    <property type="match status" value="1"/>
</dbReference>
<dbReference type="Gene3D" id="2.60.120.260">
    <property type="entry name" value="Galactose-binding domain-like"/>
    <property type="match status" value="1"/>
</dbReference>
<dbReference type="InterPro" id="IPR029058">
    <property type="entry name" value="AB_hydrolase_fold"/>
</dbReference>
<dbReference type="SUPFAM" id="SSF53474">
    <property type="entry name" value="alpha/beta-Hydrolases"/>
    <property type="match status" value="1"/>
</dbReference>
<keyword evidence="1" id="KW-0378">Hydrolase</keyword>
<evidence type="ECO:0000313" key="3">
    <source>
        <dbReference type="EMBL" id="SVA83705.1"/>
    </source>
</evidence>
<dbReference type="NCBIfam" id="TIGR00976">
    <property type="entry name" value="CocE_NonD"/>
    <property type="match status" value="2"/>
</dbReference>
<dbReference type="InterPro" id="IPR013736">
    <property type="entry name" value="Xaa-Pro_dipept_C"/>
</dbReference>
<organism evidence="3">
    <name type="scientific">marine metagenome</name>
    <dbReference type="NCBI Taxonomy" id="408172"/>
    <lineage>
        <taxon>unclassified sequences</taxon>
        <taxon>metagenomes</taxon>
        <taxon>ecological metagenomes</taxon>
    </lineage>
</organism>
<dbReference type="SUPFAM" id="SSF49785">
    <property type="entry name" value="Galactose-binding domain-like"/>
    <property type="match status" value="1"/>
</dbReference>
<dbReference type="Pfam" id="PF02129">
    <property type="entry name" value="Peptidase_S15"/>
    <property type="match status" value="1"/>
</dbReference>
<sequence length="586" mass="65100">MRLRKAQHLAAAALALAVAVPAFACAQEPVSSPDIRKEAGVKVAMRDGVGLSTDLYFPPNAVGPVSTILIRTPYGKDREYPYGGMIPMFVEAGYAVAFQDTRGRYDSEGEFTVRFSDREDGYDVTTWLANQSWSNGKIATFGCSYRGETQITLAAERHPNHVAAIPMAPSAAYDIGGRPWTAFDGGAFELAQTAGWFMLDSSSDRLELYRGLPVVDVVAESGAVGTDYEDYALSTPVSDYFRSLDFIRADDRFDVPALYVDSWYDFGVNETLQLFNQQRENALSARARDNQYVIVTPSTHCAWMRPANSRAGARDVGEWRLDFEDLYLRWYRYWLDGDDTRITEMARVQYYLMGANEWKSAEAWPIPGTEFVPFYLRGEGNANTRMGDGVLSTTAPGDELSDVLVYDPADPVPSLGGQACCTGMSTGAGGYDQSEIETREDVLVYTSDVLDEGIEVTGPLQAFLYVTSDAPDTDFTMKLVDVYPDGTAYNIQEAARRMRFRDSLTESVLMVEGEVYEIRLDLHATSNYFGPGHRIRIEVSSSNFPRWSRNLNTGMDNHATTEWAIATNTVHHSAAYPSRIILPVVR</sequence>
<evidence type="ECO:0000256" key="1">
    <source>
        <dbReference type="ARBA" id="ARBA00022801"/>
    </source>
</evidence>
<dbReference type="Gene3D" id="3.40.50.1820">
    <property type="entry name" value="alpha/beta hydrolase"/>
    <property type="match status" value="1"/>
</dbReference>
<dbReference type="SMART" id="SM00939">
    <property type="entry name" value="PepX_C"/>
    <property type="match status" value="1"/>
</dbReference>
<dbReference type="Gene3D" id="1.10.3020.10">
    <property type="entry name" value="alpha-amino acid ester hydrolase ( Helical cap domain)"/>
    <property type="match status" value="1"/>
</dbReference>
<feature type="domain" description="Xaa-Pro dipeptidyl-peptidase C-terminal" evidence="2">
    <location>
        <begin position="328"/>
        <end position="581"/>
    </location>
</feature>
<protein>
    <recommendedName>
        <fullName evidence="2">Xaa-Pro dipeptidyl-peptidase C-terminal domain-containing protein</fullName>
    </recommendedName>
</protein>
<gene>
    <name evidence="3" type="ORF">METZ01_LOCUS136559</name>
</gene>
<reference evidence="3" key="1">
    <citation type="submission" date="2018-05" db="EMBL/GenBank/DDBJ databases">
        <authorList>
            <person name="Lanie J.A."/>
            <person name="Ng W.-L."/>
            <person name="Kazmierczak K.M."/>
            <person name="Andrzejewski T.M."/>
            <person name="Davidsen T.M."/>
            <person name="Wayne K.J."/>
            <person name="Tettelin H."/>
            <person name="Glass J.I."/>
            <person name="Rusch D."/>
            <person name="Podicherti R."/>
            <person name="Tsui H.-C.T."/>
            <person name="Winkler M.E."/>
        </authorList>
    </citation>
    <scope>NUCLEOTIDE SEQUENCE</scope>
</reference>
<dbReference type="InterPro" id="IPR000383">
    <property type="entry name" value="Xaa-Pro-like_dom"/>
</dbReference>
<accession>A0A381Z362</accession>
<dbReference type="GO" id="GO:0008239">
    <property type="term" value="F:dipeptidyl-peptidase activity"/>
    <property type="evidence" value="ECO:0007669"/>
    <property type="project" value="InterPro"/>
</dbReference>
<dbReference type="AlphaFoldDB" id="A0A381Z362"/>